<dbReference type="Proteomes" id="UP000257109">
    <property type="component" value="Unassembled WGS sequence"/>
</dbReference>
<name>A0A371FFX3_MUCPR</name>
<dbReference type="OrthoDB" id="1752139at2759"/>
<protein>
    <submittedName>
        <fullName evidence="1">Uncharacterized protein</fullName>
    </submittedName>
</protein>
<gene>
    <name evidence="1" type="ORF">CR513_42779</name>
</gene>
<feature type="non-terminal residue" evidence="1">
    <location>
        <position position="1"/>
    </location>
</feature>
<comment type="caution">
    <text evidence="1">The sequence shown here is derived from an EMBL/GenBank/DDBJ whole genome shotgun (WGS) entry which is preliminary data.</text>
</comment>
<accession>A0A371FFX3</accession>
<proteinExistence type="predicted"/>
<organism evidence="1 2">
    <name type="scientific">Mucuna pruriens</name>
    <name type="common">Velvet bean</name>
    <name type="synonym">Dolichos pruriens</name>
    <dbReference type="NCBI Taxonomy" id="157652"/>
    <lineage>
        <taxon>Eukaryota</taxon>
        <taxon>Viridiplantae</taxon>
        <taxon>Streptophyta</taxon>
        <taxon>Embryophyta</taxon>
        <taxon>Tracheophyta</taxon>
        <taxon>Spermatophyta</taxon>
        <taxon>Magnoliopsida</taxon>
        <taxon>eudicotyledons</taxon>
        <taxon>Gunneridae</taxon>
        <taxon>Pentapetalae</taxon>
        <taxon>rosids</taxon>
        <taxon>fabids</taxon>
        <taxon>Fabales</taxon>
        <taxon>Fabaceae</taxon>
        <taxon>Papilionoideae</taxon>
        <taxon>50 kb inversion clade</taxon>
        <taxon>NPAAA clade</taxon>
        <taxon>indigoferoid/millettioid clade</taxon>
        <taxon>Phaseoleae</taxon>
        <taxon>Mucuna</taxon>
    </lineage>
</organism>
<keyword evidence="2" id="KW-1185">Reference proteome</keyword>
<dbReference type="EMBL" id="QJKJ01009272">
    <property type="protein sequence ID" value="RDX77140.1"/>
    <property type="molecule type" value="Genomic_DNA"/>
</dbReference>
<sequence>MQWFIGLPPRTIHTFNNLVAVFVSQFTANHVKGLEVADLFDIQQAKGLKTGQFSDSLALRLPSSIGKIRTRAKKHVEVEED</sequence>
<evidence type="ECO:0000313" key="1">
    <source>
        <dbReference type="EMBL" id="RDX77140.1"/>
    </source>
</evidence>
<reference evidence="1" key="1">
    <citation type="submission" date="2018-05" db="EMBL/GenBank/DDBJ databases">
        <title>Draft genome of Mucuna pruriens seed.</title>
        <authorList>
            <person name="Nnadi N.E."/>
            <person name="Vos R."/>
            <person name="Hasami M.H."/>
            <person name="Devisetty U.K."/>
            <person name="Aguiy J.C."/>
        </authorList>
    </citation>
    <scope>NUCLEOTIDE SEQUENCE [LARGE SCALE GENOMIC DNA]</scope>
    <source>
        <strain evidence="1">JCA_2017</strain>
    </source>
</reference>
<evidence type="ECO:0000313" key="2">
    <source>
        <dbReference type="Proteomes" id="UP000257109"/>
    </source>
</evidence>
<dbReference type="AlphaFoldDB" id="A0A371FFX3"/>